<dbReference type="InterPro" id="IPR029132">
    <property type="entry name" value="CBAH/NAAA_C"/>
</dbReference>
<keyword evidence="5" id="KW-1185">Reference proteome</keyword>
<dbReference type="Proteomes" id="UP000051412">
    <property type="component" value="Unassembled WGS sequence"/>
</dbReference>
<dbReference type="RefSeq" id="WP_047768583.1">
    <property type="nucleotide sequence ID" value="NZ_AZGM01000016.1"/>
</dbReference>
<dbReference type="GO" id="GO:0016787">
    <property type="term" value="F:hydrolase activity"/>
    <property type="evidence" value="ECO:0007669"/>
    <property type="project" value="UniProtKB-KW"/>
</dbReference>
<sequence length="325" mass="36893">MCTSIYQVTDDRTHLLARTMDWPVLAVSPLFVPRNFRWQSVYNQRVYQNKYALVGGGSLSAHHVDVSDGVNEYGLMAQKLTFDNGATLVDQPDDSRVQLAAYEFAFYILGNFKSVADLADHIGEIDLMSDVHNDIKFGKSEMHFAVADRTGRIVVVEPTSQPMRIIENPLGVVTNSPDYDRQLKQMEKYVDFTPAFQAGKVPLNTPRVTTGRLSGKANPPGYYSPSARFIRAAYLRERSDVPEDKTSGITSEFHLLDSVTVPQNSRHQPTYSVYRSVTVSEGREYYFQSYHRGDTTKLQLTDDMLEWSHPKIYHVPDRLAVREVK</sequence>
<feature type="domain" description="Choloylglycine hydrolase/NAAA C-terminal" evidence="3">
    <location>
        <begin position="2"/>
        <end position="313"/>
    </location>
</feature>
<comment type="similarity">
    <text evidence="1">Belongs to the peptidase C59 family.</text>
</comment>
<dbReference type="Pfam" id="PF02275">
    <property type="entry name" value="CBAH"/>
    <property type="match status" value="1"/>
</dbReference>
<dbReference type="OrthoDB" id="9794717at2"/>
<dbReference type="STRING" id="1423782.FD32_GL000721"/>
<reference evidence="4 5" key="1">
    <citation type="journal article" date="2015" name="Genome Announc.">
        <title>Expanding the biotechnology potential of lactobacilli through comparative genomics of 213 strains and associated genera.</title>
        <authorList>
            <person name="Sun Z."/>
            <person name="Harris H.M."/>
            <person name="McCann A."/>
            <person name="Guo C."/>
            <person name="Argimon S."/>
            <person name="Zhang W."/>
            <person name="Yang X."/>
            <person name="Jeffery I.B."/>
            <person name="Cooney J.C."/>
            <person name="Kagawa T.F."/>
            <person name="Liu W."/>
            <person name="Song Y."/>
            <person name="Salvetti E."/>
            <person name="Wrobel A."/>
            <person name="Rasinkangas P."/>
            <person name="Parkhill J."/>
            <person name="Rea M.C."/>
            <person name="O'Sullivan O."/>
            <person name="Ritari J."/>
            <person name="Douillard F.P."/>
            <person name="Paul Ross R."/>
            <person name="Yang R."/>
            <person name="Briner A.E."/>
            <person name="Felis G.E."/>
            <person name="de Vos W.M."/>
            <person name="Barrangou R."/>
            <person name="Klaenhammer T.R."/>
            <person name="Caufield P.W."/>
            <person name="Cui Y."/>
            <person name="Zhang H."/>
            <person name="O'Toole P.W."/>
        </authorList>
    </citation>
    <scope>NUCLEOTIDE SEQUENCE [LARGE SCALE GENOMIC DNA]</scope>
    <source>
        <strain evidence="4 5">DSM 6035</strain>
    </source>
</reference>
<evidence type="ECO:0000313" key="4">
    <source>
        <dbReference type="EMBL" id="KRM29999.1"/>
    </source>
</evidence>
<dbReference type="PATRIC" id="fig|1423782.4.peg.746"/>
<gene>
    <name evidence="4" type="ORF">FD32_GL000721</name>
</gene>
<evidence type="ECO:0000313" key="5">
    <source>
        <dbReference type="Proteomes" id="UP000051412"/>
    </source>
</evidence>
<dbReference type="EMBL" id="AZGM01000016">
    <property type="protein sequence ID" value="KRM29999.1"/>
    <property type="molecule type" value="Genomic_DNA"/>
</dbReference>
<accession>A0A0R1XIF1</accession>
<dbReference type="Gene3D" id="3.60.60.10">
    <property type="entry name" value="Penicillin V Acylase, Chain A"/>
    <property type="match status" value="1"/>
</dbReference>
<evidence type="ECO:0000256" key="1">
    <source>
        <dbReference type="ARBA" id="ARBA00006625"/>
    </source>
</evidence>
<dbReference type="PANTHER" id="PTHR35527:SF2">
    <property type="entry name" value="HYDROLASE"/>
    <property type="match status" value="1"/>
</dbReference>
<evidence type="ECO:0000256" key="2">
    <source>
        <dbReference type="ARBA" id="ARBA00022801"/>
    </source>
</evidence>
<dbReference type="InterPro" id="IPR052193">
    <property type="entry name" value="Peptidase_C59"/>
</dbReference>
<keyword evidence="2 4" id="KW-0378">Hydrolase</keyword>
<organism evidence="4 5">
    <name type="scientific">Limosilactobacillus panis DSM 6035</name>
    <dbReference type="NCBI Taxonomy" id="1423782"/>
    <lineage>
        <taxon>Bacteria</taxon>
        <taxon>Bacillati</taxon>
        <taxon>Bacillota</taxon>
        <taxon>Bacilli</taxon>
        <taxon>Lactobacillales</taxon>
        <taxon>Lactobacillaceae</taxon>
        <taxon>Limosilactobacillus</taxon>
    </lineage>
</organism>
<proteinExistence type="inferred from homology"/>
<name>A0A0R1XIF1_9LACO</name>
<evidence type="ECO:0000259" key="3">
    <source>
        <dbReference type="Pfam" id="PF02275"/>
    </source>
</evidence>
<dbReference type="SUPFAM" id="SSF56235">
    <property type="entry name" value="N-terminal nucleophile aminohydrolases (Ntn hydrolases)"/>
    <property type="match status" value="1"/>
</dbReference>
<dbReference type="InterPro" id="IPR029055">
    <property type="entry name" value="Ntn_hydrolases_N"/>
</dbReference>
<comment type="caution">
    <text evidence="4">The sequence shown here is derived from an EMBL/GenBank/DDBJ whole genome shotgun (WGS) entry which is preliminary data.</text>
</comment>
<dbReference type="AlphaFoldDB" id="A0A0R1XIF1"/>
<protein>
    <submittedName>
        <fullName evidence="4">Linear amide c-n hydrolase, choloylglycine hydrolase family protein</fullName>
    </submittedName>
</protein>
<dbReference type="PANTHER" id="PTHR35527">
    <property type="entry name" value="CHOLOYLGLYCINE HYDROLASE"/>
    <property type="match status" value="1"/>
</dbReference>